<comment type="caution">
    <text evidence="1">The sequence shown here is derived from an EMBL/GenBank/DDBJ whole genome shotgun (WGS) entry which is preliminary data.</text>
</comment>
<accession>A0AAV4W241</accession>
<proteinExistence type="predicted"/>
<dbReference type="Proteomes" id="UP001054945">
    <property type="component" value="Unassembled WGS sequence"/>
</dbReference>
<dbReference type="AlphaFoldDB" id="A0AAV4W241"/>
<evidence type="ECO:0000313" key="2">
    <source>
        <dbReference type="Proteomes" id="UP001054945"/>
    </source>
</evidence>
<sequence length="98" mass="11192">MSRGVTGVFCLVVRTMLMDSSWLTLYFGWPNYVIAEKIIVTVVEVAKSLRRESFDYMTAQNVQELLLEEEIDEAGLVEMISEIHDNSEEDSIGENEVK</sequence>
<dbReference type="EMBL" id="BPLR01015514">
    <property type="protein sequence ID" value="GIY76677.1"/>
    <property type="molecule type" value="Genomic_DNA"/>
</dbReference>
<keyword evidence="2" id="KW-1185">Reference proteome</keyword>
<reference evidence="1 2" key="1">
    <citation type="submission" date="2021-06" db="EMBL/GenBank/DDBJ databases">
        <title>Caerostris extrusa draft genome.</title>
        <authorList>
            <person name="Kono N."/>
            <person name="Arakawa K."/>
        </authorList>
    </citation>
    <scope>NUCLEOTIDE SEQUENCE [LARGE SCALE GENOMIC DNA]</scope>
</reference>
<evidence type="ECO:0000313" key="1">
    <source>
        <dbReference type="EMBL" id="GIY76677.1"/>
    </source>
</evidence>
<name>A0AAV4W241_CAEEX</name>
<gene>
    <name evidence="1" type="ORF">CEXT_322621</name>
</gene>
<organism evidence="1 2">
    <name type="scientific">Caerostris extrusa</name>
    <name type="common">Bark spider</name>
    <name type="synonym">Caerostris bankana</name>
    <dbReference type="NCBI Taxonomy" id="172846"/>
    <lineage>
        <taxon>Eukaryota</taxon>
        <taxon>Metazoa</taxon>
        <taxon>Ecdysozoa</taxon>
        <taxon>Arthropoda</taxon>
        <taxon>Chelicerata</taxon>
        <taxon>Arachnida</taxon>
        <taxon>Araneae</taxon>
        <taxon>Araneomorphae</taxon>
        <taxon>Entelegynae</taxon>
        <taxon>Araneoidea</taxon>
        <taxon>Araneidae</taxon>
        <taxon>Caerostris</taxon>
    </lineage>
</organism>
<protein>
    <submittedName>
        <fullName evidence="1">Uncharacterized protein</fullName>
    </submittedName>
</protein>